<evidence type="ECO:0000313" key="1">
    <source>
        <dbReference type="EMBL" id="MBH9551361.1"/>
    </source>
</evidence>
<reference evidence="1" key="1">
    <citation type="submission" date="2020-12" db="EMBL/GenBank/DDBJ databases">
        <title>The genome sequence of Inhella sp. 4Y17.</title>
        <authorList>
            <person name="Liu Y."/>
        </authorList>
    </citation>
    <scope>NUCLEOTIDE SEQUENCE</scope>
    <source>
        <strain evidence="1">4Y10</strain>
    </source>
</reference>
<dbReference type="AlphaFoldDB" id="A0A931NDE3"/>
<keyword evidence="2" id="KW-1185">Reference proteome</keyword>
<dbReference type="EMBL" id="JAEDAL010000001">
    <property type="protein sequence ID" value="MBH9551361.1"/>
    <property type="molecule type" value="Genomic_DNA"/>
</dbReference>
<evidence type="ECO:0000313" key="2">
    <source>
        <dbReference type="Proteomes" id="UP000620139"/>
    </source>
</evidence>
<dbReference type="RefSeq" id="WP_198098979.1">
    <property type="nucleotide sequence ID" value="NZ_JAEDAL010000001.1"/>
</dbReference>
<proteinExistence type="predicted"/>
<gene>
    <name evidence="1" type="ORF">I7X43_00755</name>
</gene>
<comment type="caution">
    <text evidence="1">The sequence shown here is derived from an EMBL/GenBank/DDBJ whole genome shotgun (WGS) entry which is preliminary data.</text>
</comment>
<protein>
    <recommendedName>
        <fullName evidence="3">Tetratricopeptide repeat protein</fullName>
    </recommendedName>
</protein>
<sequence length="257" mass="28053">MPKWTAFPYENKAFQYTLASLKKNWARLHQGDGEPWPKEEAVQKAWLHFHAGDFKKAVDAGLKVGGAGLTCANKAQSIYATYLEKNEKTKLELYLEVAERAEAQQADEPHNPNAFYWQAYALGRYGQGITVAKALSQGLGIKIKFALETAIELAPKHADAHLALGAFHAEVIDKVGPLLGKTQGADPATGLKLLTQAGKLAPHSAIGMIERANGLVMLEGEKRLEEAEALYLKAAACEPLDAMECLDIELARSELED</sequence>
<dbReference type="InterPro" id="IPR011990">
    <property type="entry name" value="TPR-like_helical_dom_sf"/>
</dbReference>
<accession>A0A931NDE3</accession>
<organism evidence="1 2">
    <name type="scientific">Inhella gelatinilytica</name>
    <dbReference type="NCBI Taxonomy" id="2795030"/>
    <lineage>
        <taxon>Bacteria</taxon>
        <taxon>Pseudomonadati</taxon>
        <taxon>Pseudomonadota</taxon>
        <taxon>Betaproteobacteria</taxon>
        <taxon>Burkholderiales</taxon>
        <taxon>Sphaerotilaceae</taxon>
        <taxon>Inhella</taxon>
    </lineage>
</organism>
<dbReference type="Gene3D" id="1.25.40.10">
    <property type="entry name" value="Tetratricopeptide repeat domain"/>
    <property type="match status" value="1"/>
</dbReference>
<evidence type="ECO:0008006" key="3">
    <source>
        <dbReference type="Google" id="ProtNLM"/>
    </source>
</evidence>
<name>A0A931NDE3_9BURK</name>
<dbReference type="Proteomes" id="UP000620139">
    <property type="component" value="Unassembled WGS sequence"/>
</dbReference>